<dbReference type="SUPFAM" id="SSF46689">
    <property type="entry name" value="Homeodomain-like"/>
    <property type="match status" value="1"/>
</dbReference>
<dbReference type="RefSeq" id="WP_106246518.1">
    <property type="nucleotide sequence ID" value="NZ_PVZC01000004.1"/>
</dbReference>
<dbReference type="PRINTS" id="PR00455">
    <property type="entry name" value="HTHTETR"/>
</dbReference>
<dbReference type="OrthoDB" id="155497at2"/>
<evidence type="ECO:0000256" key="2">
    <source>
        <dbReference type="ARBA" id="ARBA00023125"/>
    </source>
</evidence>
<accession>A0A2T0Q514</accession>
<feature type="DNA-binding region" description="H-T-H motif" evidence="4">
    <location>
        <begin position="34"/>
        <end position="53"/>
    </location>
</feature>
<reference evidence="6 7" key="1">
    <citation type="submission" date="2018-03" db="EMBL/GenBank/DDBJ databases">
        <title>Genomic Encyclopedia of Archaeal and Bacterial Type Strains, Phase II (KMG-II): from individual species to whole genera.</title>
        <authorList>
            <person name="Goeker M."/>
        </authorList>
    </citation>
    <scope>NUCLEOTIDE SEQUENCE [LARGE SCALE GENOMIC DNA]</scope>
    <source>
        <strain evidence="6 7">DSM 45601</strain>
    </source>
</reference>
<dbReference type="AlphaFoldDB" id="A0A2T0Q514"/>
<proteinExistence type="predicted"/>
<gene>
    <name evidence="6" type="ORF">CLV72_104495</name>
</gene>
<comment type="caution">
    <text evidence="6">The sequence shown here is derived from an EMBL/GenBank/DDBJ whole genome shotgun (WGS) entry which is preliminary data.</text>
</comment>
<keyword evidence="1" id="KW-0805">Transcription regulation</keyword>
<dbReference type="PANTHER" id="PTHR30055">
    <property type="entry name" value="HTH-TYPE TRANSCRIPTIONAL REGULATOR RUTR"/>
    <property type="match status" value="1"/>
</dbReference>
<dbReference type="GO" id="GO:0003700">
    <property type="term" value="F:DNA-binding transcription factor activity"/>
    <property type="evidence" value="ECO:0007669"/>
    <property type="project" value="TreeGrafter"/>
</dbReference>
<dbReference type="InterPro" id="IPR050109">
    <property type="entry name" value="HTH-type_TetR-like_transc_reg"/>
</dbReference>
<keyword evidence="7" id="KW-1185">Reference proteome</keyword>
<keyword evidence="2 4" id="KW-0238">DNA-binding</keyword>
<evidence type="ECO:0000313" key="6">
    <source>
        <dbReference type="EMBL" id="PRX98915.1"/>
    </source>
</evidence>
<dbReference type="PANTHER" id="PTHR30055:SF234">
    <property type="entry name" value="HTH-TYPE TRANSCRIPTIONAL REGULATOR BETI"/>
    <property type="match status" value="1"/>
</dbReference>
<evidence type="ECO:0000259" key="5">
    <source>
        <dbReference type="PROSITE" id="PS50977"/>
    </source>
</evidence>
<sequence>MAGGLRERKKQQTRQRIYDVATGLFVDRGFDRVTIAEVAAAAEVSVNTLYNYFPAKEDLVLPPDRASAERLAEIVRERAAGVSAARAVLDRLREEVRRRDRMVGLAEGFGRVFGMMRSAPTLTARLIDLGRQMEDALAAALAEETRAAPGELLPRVVAGQLGWVHSTLLAEIGVRTAAGEHPDTIAEAALALLDAIEDVLSERVLGYAVREE</sequence>
<feature type="domain" description="HTH tetR-type" evidence="5">
    <location>
        <begin position="11"/>
        <end position="71"/>
    </location>
</feature>
<evidence type="ECO:0000256" key="4">
    <source>
        <dbReference type="PROSITE-ProRule" id="PRU00335"/>
    </source>
</evidence>
<dbReference type="Proteomes" id="UP000237846">
    <property type="component" value="Unassembled WGS sequence"/>
</dbReference>
<dbReference type="InterPro" id="IPR001647">
    <property type="entry name" value="HTH_TetR"/>
</dbReference>
<keyword evidence="3" id="KW-0804">Transcription</keyword>
<evidence type="ECO:0000256" key="3">
    <source>
        <dbReference type="ARBA" id="ARBA00023163"/>
    </source>
</evidence>
<dbReference type="InterPro" id="IPR009057">
    <property type="entry name" value="Homeodomain-like_sf"/>
</dbReference>
<dbReference type="PROSITE" id="PS50977">
    <property type="entry name" value="HTH_TETR_2"/>
    <property type="match status" value="1"/>
</dbReference>
<dbReference type="GO" id="GO:0000976">
    <property type="term" value="F:transcription cis-regulatory region binding"/>
    <property type="evidence" value="ECO:0007669"/>
    <property type="project" value="TreeGrafter"/>
</dbReference>
<evidence type="ECO:0000256" key="1">
    <source>
        <dbReference type="ARBA" id="ARBA00023015"/>
    </source>
</evidence>
<organism evidence="6 7">
    <name type="scientific">Allonocardiopsis opalescens</name>
    <dbReference type="NCBI Taxonomy" id="1144618"/>
    <lineage>
        <taxon>Bacteria</taxon>
        <taxon>Bacillati</taxon>
        <taxon>Actinomycetota</taxon>
        <taxon>Actinomycetes</taxon>
        <taxon>Streptosporangiales</taxon>
        <taxon>Allonocardiopsis</taxon>
    </lineage>
</organism>
<evidence type="ECO:0000313" key="7">
    <source>
        <dbReference type="Proteomes" id="UP000237846"/>
    </source>
</evidence>
<dbReference type="EMBL" id="PVZC01000004">
    <property type="protein sequence ID" value="PRX98915.1"/>
    <property type="molecule type" value="Genomic_DNA"/>
</dbReference>
<dbReference type="Pfam" id="PF00440">
    <property type="entry name" value="TetR_N"/>
    <property type="match status" value="1"/>
</dbReference>
<name>A0A2T0Q514_9ACTN</name>
<dbReference type="Gene3D" id="1.10.357.10">
    <property type="entry name" value="Tetracycline Repressor, domain 2"/>
    <property type="match status" value="1"/>
</dbReference>
<protein>
    <submittedName>
        <fullName evidence="6">TetR family transcriptional regulator</fullName>
    </submittedName>
</protein>